<dbReference type="Gene3D" id="1.10.443.10">
    <property type="entry name" value="Intergrase catalytic core"/>
    <property type="match status" value="1"/>
</dbReference>
<reference evidence="2 3" key="1">
    <citation type="submission" date="2015-10" db="EMBL/GenBank/DDBJ databases">
        <title>Draft genome sequence of Streptomyces caeruleatus NRRL B-24802, type strain for the species Streptomyces caeruleatus.</title>
        <authorList>
            <person name="Ruckert C."/>
            <person name="Winkler A."/>
            <person name="Kalinowski J."/>
            <person name="Kampfer P."/>
            <person name="Glaeser S."/>
        </authorList>
    </citation>
    <scope>NUCLEOTIDE SEQUENCE [LARGE SCALE GENOMIC DNA]</scope>
    <source>
        <strain evidence="2 3">NRRL B-24802</strain>
    </source>
</reference>
<dbReference type="InterPro" id="IPR011010">
    <property type="entry name" value="DNA_brk_join_enz"/>
</dbReference>
<dbReference type="SUPFAM" id="SSF56349">
    <property type="entry name" value="DNA breaking-rejoining enzymes"/>
    <property type="match status" value="1"/>
</dbReference>
<dbReference type="GO" id="GO:0006310">
    <property type="term" value="P:DNA recombination"/>
    <property type="evidence" value="ECO:0007669"/>
    <property type="project" value="UniProtKB-KW"/>
</dbReference>
<keyword evidence="1" id="KW-0233">DNA recombination</keyword>
<keyword evidence="3" id="KW-1185">Reference proteome</keyword>
<gene>
    <name evidence="2" type="ORF">AQJ67_29340</name>
</gene>
<organism evidence="2 3">
    <name type="scientific">Streptomyces caeruleatus</name>
    <dbReference type="NCBI Taxonomy" id="661399"/>
    <lineage>
        <taxon>Bacteria</taxon>
        <taxon>Bacillati</taxon>
        <taxon>Actinomycetota</taxon>
        <taxon>Actinomycetes</taxon>
        <taxon>Kitasatosporales</taxon>
        <taxon>Streptomycetaceae</taxon>
        <taxon>Streptomyces</taxon>
    </lineage>
</organism>
<dbReference type="STRING" id="661399.AQJ67_29340"/>
<dbReference type="GO" id="GO:0003677">
    <property type="term" value="F:DNA binding"/>
    <property type="evidence" value="ECO:0007669"/>
    <property type="project" value="InterPro"/>
</dbReference>
<evidence type="ECO:0000256" key="1">
    <source>
        <dbReference type="ARBA" id="ARBA00023172"/>
    </source>
</evidence>
<name>A0A101TS95_9ACTN</name>
<sequence length="308" mass="33573">MARTKIKNALLSVARVWRQRAADGELSLETVILYTQVVERLLRFAEAQGVTYLDDVSAQLAAYFIDAPGHDRHQGIILNPAAGTRRQRRSALEALFTEARALGLTRAAPLVDLPPIPRSPRKQGTELTDPDVQLLRFHAERGMPATRHAALLALLLAGLHTAEIASATTDDLDLTEAEVWTNGATRTRGRSCHLDEWGVQVLWLRRTHLLRGTESGPPPRLVTAASSAYRSQASVCSGFGDIARRSGLATRERRVEPKDVTRYVARKIFSDTGQLSEVARRLGLSSLDAAAALAGHRWNPGDAGGEVA</sequence>
<dbReference type="InterPro" id="IPR013762">
    <property type="entry name" value="Integrase-like_cat_sf"/>
</dbReference>
<proteinExistence type="predicted"/>
<dbReference type="AlphaFoldDB" id="A0A101TS95"/>
<dbReference type="OrthoDB" id="5178491at2"/>
<dbReference type="RefSeq" id="WP_062722316.1">
    <property type="nucleotide sequence ID" value="NZ_KQ948933.1"/>
</dbReference>
<dbReference type="EMBL" id="LMWY01000041">
    <property type="protein sequence ID" value="KUN97532.1"/>
    <property type="molecule type" value="Genomic_DNA"/>
</dbReference>
<protein>
    <recommendedName>
        <fullName evidence="4">Integrase</fullName>
    </recommendedName>
</protein>
<evidence type="ECO:0000313" key="2">
    <source>
        <dbReference type="EMBL" id="KUN97532.1"/>
    </source>
</evidence>
<dbReference type="GO" id="GO:0015074">
    <property type="term" value="P:DNA integration"/>
    <property type="evidence" value="ECO:0007669"/>
    <property type="project" value="InterPro"/>
</dbReference>
<evidence type="ECO:0000313" key="3">
    <source>
        <dbReference type="Proteomes" id="UP000053429"/>
    </source>
</evidence>
<evidence type="ECO:0008006" key="4">
    <source>
        <dbReference type="Google" id="ProtNLM"/>
    </source>
</evidence>
<dbReference type="Proteomes" id="UP000053429">
    <property type="component" value="Unassembled WGS sequence"/>
</dbReference>
<comment type="caution">
    <text evidence="2">The sequence shown here is derived from an EMBL/GenBank/DDBJ whole genome shotgun (WGS) entry which is preliminary data.</text>
</comment>
<accession>A0A101TS95</accession>